<comment type="caution">
    <text evidence="2">The sequence shown here is derived from an EMBL/GenBank/DDBJ whole genome shotgun (WGS) entry which is preliminary data.</text>
</comment>
<dbReference type="PROSITE" id="PS50995">
    <property type="entry name" value="HTH_MARR_2"/>
    <property type="match status" value="1"/>
</dbReference>
<dbReference type="PANTHER" id="PTHR33164:SF43">
    <property type="entry name" value="HTH-TYPE TRANSCRIPTIONAL REPRESSOR YETL"/>
    <property type="match status" value="1"/>
</dbReference>
<dbReference type="Gene3D" id="1.10.10.10">
    <property type="entry name" value="Winged helix-like DNA-binding domain superfamily/Winged helix DNA-binding domain"/>
    <property type="match status" value="1"/>
</dbReference>
<organism evidence="2 3">
    <name type="scientific">Streptomyces luteolifulvus</name>
    <dbReference type="NCBI Taxonomy" id="2615112"/>
    <lineage>
        <taxon>Bacteria</taxon>
        <taxon>Bacillati</taxon>
        <taxon>Actinomycetota</taxon>
        <taxon>Actinomycetes</taxon>
        <taxon>Kitasatosporales</taxon>
        <taxon>Streptomycetaceae</taxon>
        <taxon>Streptomyces</taxon>
    </lineage>
</organism>
<keyword evidence="3" id="KW-1185">Reference proteome</keyword>
<gene>
    <name evidence="2" type="ORF">F7R91_36920</name>
</gene>
<evidence type="ECO:0000313" key="3">
    <source>
        <dbReference type="Proteomes" id="UP000442707"/>
    </source>
</evidence>
<dbReference type="InterPro" id="IPR039422">
    <property type="entry name" value="MarR/SlyA-like"/>
</dbReference>
<dbReference type="GO" id="GO:0006950">
    <property type="term" value="P:response to stress"/>
    <property type="evidence" value="ECO:0007669"/>
    <property type="project" value="TreeGrafter"/>
</dbReference>
<name>A0A6H9UQQ6_9ACTN</name>
<dbReference type="AlphaFoldDB" id="A0A6H9UQQ6"/>
<proteinExistence type="predicted"/>
<reference evidence="2 3" key="1">
    <citation type="submission" date="2019-09" db="EMBL/GenBank/DDBJ databases">
        <title>Screening of Novel Bioactive Compounds from Soil-Associated.</title>
        <authorList>
            <person name="Zhao S."/>
        </authorList>
    </citation>
    <scope>NUCLEOTIDE SEQUENCE [LARGE SCALE GENOMIC DNA]</scope>
    <source>
        <strain evidence="2 3">HIT-DPA4</strain>
    </source>
</reference>
<evidence type="ECO:0000313" key="2">
    <source>
        <dbReference type="EMBL" id="KAB1140232.1"/>
    </source>
</evidence>
<dbReference type="PANTHER" id="PTHR33164">
    <property type="entry name" value="TRANSCRIPTIONAL REGULATOR, MARR FAMILY"/>
    <property type="match status" value="1"/>
</dbReference>
<dbReference type="SMART" id="SM00347">
    <property type="entry name" value="HTH_MARR"/>
    <property type="match status" value="1"/>
</dbReference>
<dbReference type="NCBIfam" id="NF041230">
    <property type="entry name" value="BagL_FevM"/>
    <property type="match status" value="1"/>
</dbReference>
<dbReference type="InterPro" id="IPR036390">
    <property type="entry name" value="WH_DNA-bd_sf"/>
</dbReference>
<dbReference type="InterPro" id="IPR036388">
    <property type="entry name" value="WH-like_DNA-bd_sf"/>
</dbReference>
<accession>A0A6H9UQQ6</accession>
<dbReference type="Proteomes" id="UP000442707">
    <property type="component" value="Unassembled WGS sequence"/>
</dbReference>
<dbReference type="Pfam" id="PF01047">
    <property type="entry name" value="MarR"/>
    <property type="match status" value="1"/>
</dbReference>
<evidence type="ECO:0000259" key="1">
    <source>
        <dbReference type="PROSITE" id="PS50995"/>
    </source>
</evidence>
<sequence length="197" mass="22072">MRLHLRVLVQLGEQSHAQHRAGGAGHSHDQPHPVPVIVRVRNILLLNILVVMTNTSPKPRPQLEEALPHQLRRAGQAWTALWQQRLPDLTSPQFAVLLTLDDHGSLDQSALGALAAVDRSTLTVLLDRLEERGLVTKEMDPANRRRRIVALTGTGRRRLAEAVEEAAQLHARVEDLLGEKRMRQLVEMLRVMGDMPV</sequence>
<dbReference type="InterPro" id="IPR000835">
    <property type="entry name" value="HTH_MarR-typ"/>
</dbReference>
<dbReference type="GO" id="GO:0003700">
    <property type="term" value="F:DNA-binding transcription factor activity"/>
    <property type="evidence" value="ECO:0007669"/>
    <property type="project" value="InterPro"/>
</dbReference>
<dbReference type="EMBL" id="VZRB01000044">
    <property type="protein sequence ID" value="KAB1140232.1"/>
    <property type="molecule type" value="Genomic_DNA"/>
</dbReference>
<protein>
    <submittedName>
        <fullName evidence="2">Winged helix-turn-helix transcriptional regulator</fullName>
    </submittedName>
</protein>
<feature type="domain" description="HTH marR-type" evidence="1">
    <location>
        <begin position="64"/>
        <end position="194"/>
    </location>
</feature>
<dbReference type="SUPFAM" id="SSF46785">
    <property type="entry name" value="Winged helix' DNA-binding domain"/>
    <property type="match status" value="1"/>
</dbReference>